<feature type="transmembrane region" description="Helical" evidence="1">
    <location>
        <begin position="275"/>
        <end position="293"/>
    </location>
</feature>
<evidence type="ECO:0008006" key="4">
    <source>
        <dbReference type="Google" id="ProtNLM"/>
    </source>
</evidence>
<gene>
    <name evidence="2" type="ORF">COX64_01995</name>
</gene>
<evidence type="ECO:0000313" key="2">
    <source>
        <dbReference type="EMBL" id="PJA14477.1"/>
    </source>
</evidence>
<dbReference type="Pfam" id="PF07690">
    <property type="entry name" value="MFS_1"/>
    <property type="match status" value="1"/>
</dbReference>
<dbReference type="Proteomes" id="UP000228952">
    <property type="component" value="Unassembled WGS sequence"/>
</dbReference>
<sequence length="407" mass="45282">MSRLSEFLNNLSPTKQYLLVRTYFDSAIYVFDAYYMTYVFKENGRVQDVVVNILITLVTFFVFFLLGSIFMNRVGVENNLRTSFLLYVFTGLFGIYLVHIGAMSFVLISLARGAAEGFYWASSHTIELSGLPHDSRSKLYSISYAINGVFTVVAPVTLGYLLAKSNSLLPAFVVFTAICLLAVITPYQFNINKKLSLHRNSFTEILKNPKLGSFVAVKLTISAYWMIDWLVLSIIPFVVLGNELNMGIYLTISSLFGVVISFATHKLTVQQKAKLGGPLLVIMVLADIILALYFNPYMLYINAILTALIFSVVAPLENDMSARITNHLDPAAKIPVELNIFMEFVYTIARMLIGGLVLGIIATGISVILVLKILVILLALFEIGNYLLSVKFLKYGRNAVINSATVN</sequence>
<accession>A0A2M7W2A5</accession>
<protein>
    <recommendedName>
        <fullName evidence="4">Major facilitator superfamily (MFS) profile domain-containing protein</fullName>
    </recommendedName>
</protein>
<proteinExistence type="predicted"/>
<feature type="transmembrane region" description="Helical" evidence="1">
    <location>
        <begin position="144"/>
        <end position="163"/>
    </location>
</feature>
<feature type="transmembrane region" description="Helical" evidence="1">
    <location>
        <begin position="169"/>
        <end position="190"/>
    </location>
</feature>
<organism evidence="2 3">
    <name type="scientific">Candidatus Dojkabacteria bacterium CG_4_10_14_0_2_um_filter_Dojkabacteria_WS6_41_15</name>
    <dbReference type="NCBI Taxonomy" id="2014249"/>
    <lineage>
        <taxon>Bacteria</taxon>
        <taxon>Candidatus Dojkabacteria</taxon>
    </lineage>
</organism>
<comment type="caution">
    <text evidence="2">The sequence shown here is derived from an EMBL/GenBank/DDBJ whole genome shotgun (WGS) entry which is preliminary data.</text>
</comment>
<feature type="transmembrane region" description="Helical" evidence="1">
    <location>
        <begin position="367"/>
        <end position="388"/>
    </location>
</feature>
<feature type="transmembrane region" description="Helical" evidence="1">
    <location>
        <begin position="84"/>
        <end position="108"/>
    </location>
</feature>
<dbReference type="InterPro" id="IPR011701">
    <property type="entry name" value="MFS"/>
</dbReference>
<keyword evidence="1" id="KW-1133">Transmembrane helix</keyword>
<name>A0A2M7W2A5_9BACT</name>
<keyword evidence="1" id="KW-0472">Membrane</keyword>
<dbReference type="Gene3D" id="1.20.1250.20">
    <property type="entry name" value="MFS general substrate transporter like domains"/>
    <property type="match status" value="1"/>
</dbReference>
<feature type="transmembrane region" description="Helical" evidence="1">
    <location>
        <begin position="246"/>
        <end position="263"/>
    </location>
</feature>
<feature type="transmembrane region" description="Helical" evidence="1">
    <location>
        <begin position="211"/>
        <end position="240"/>
    </location>
</feature>
<dbReference type="EMBL" id="PFQB01000051">
    <property type="protein sequence ID" value="PJA14477.1"/>
    <property type="molecule type" value="Genomic_DNA"/>
</dbReference>
<feature type="transmembrane region" description="Helical" evidence="1">
    <location>
        <begin position="299"/>
        <end position="317"/>
    </location>
</feature>
<dbReference type="InterPro" id="IPR036259">
    <property type="entry name" value="MFS_trans_sf"/>
</dbReference>
<dbReference type="AlphaFoldDB" id="A0A2M7W2A5"/>
<evidence type="ECO:0000256" key="1">
    <source>
        <dbReference type="SAM" id="Phobius"/>
    </source>
</evidence>
<feature type="transmembrane region" description="Helical" evidence="1">
    <location>
        <begin position="338"/>
        <end position="361"/>
    </location>
</feature>
<evidence type="ECO:0000313" key="3">
    <source>
        <dbReference type="Proteomes" id="UP000228952"/>
    </source>
</evidence>
<dbReference type="SUPFAM" id="SSF103473">
    <property type="entry name" value="MFS general substrate transporter"/>
    <property type="match status" value="1"/>
</dbReference>
<feature type="transmembrane region" description="Helical" evidence="1">
    <location>
        <begin position="49"/>
        <end position="72"/>
    </location>
</feature>
<feature type="transmembrane region" description="Helical" evidence="1">
    <location>
        <begin position="20"/>
        <end position="37"/>
    </location>
</feature>
<dbReference type="GO" id="GO:0022857">
    <property type="term" value="F:transmembrane transporter activity"/>
    <property type="evidence" value="ECO:0007669"/>
    <property type="project" value="InterPro"/>
</dbReference>
<reference evidence="3" key="1">
    <citation type="submission" date="2017-09" db="EMBL/GenBank/DDBJ databases">
        <title>Depth-based differentiation of microbial function through sediment-hosted aquifers and enrichment of novel symbionts in the deep terrestrial subsurface.</title>
        <authorList>
            <person name="Probst A.J."/>
            <person name="Ladd B."/>
            <person name="Jarett J.K."/>
            <person name="Geller-Mcgrath D.E."/>
            <person name="Sieber C.M.K."/>
            <person name="Emerson J.B."/>
            <person name="Anantharaman K."/>
            <person name="Thomas B.C."/>
            <person name="Malmstrom R."/>
            <person name="Stieglmeier M."/>
            <person name="Klingl A."/>
            <person name="Woyke T."/>
            <person name="Ryan C.M."/>
            <person name="Banfield J.F."/>
        </authorList>
    </citation>
    <scope>NUCLEOTIDE SEQUENCE [LARGE SCALE GENOMIC DNA]</scope>
</reference>
<keyword evidence="1" id="KW-0812">Transmembrane</keyword>